<dbReference type="InterPro" id="IPR020843">
    <property type="entry name" value="ER"/>
</dbReference>
<evidence type="ECO:0000256" key="5">
    <source>
        <dbReference type="ARBA" id="ARBA00023002"/>
    </source>
</evidence>
<organism evidence="8 9">
    <name type="scientific">Mucilaginibacter terrenus</name>
    <dbReference type="NCBI Taxonomy" id="2482727"/>
    <lineage>
        <taxon>Bacteria</taxon>
        <taxon>Pseudomonadati</taxon>
        <taxon>Bacteroidota</taxon>
        <taxon>Sphingobacteriia</taxon>
        <taxon>Sphingobacteriales</taxon>
        <taxon>Sphingobacteriaceae</taxon>
        <taxon>Mucilaginibacter</taxon>
    </lineage>
</organism>
<gene>
    <name evidence="8" type="ORF">DYU05_05830</name>
</gene>
<name>A0A3E2NW32_9SPHI</name>
<protein>
    <submittedName>
        <fullName evidence="8">NAD(P)-dependent alcohol dehydrogenase</fullName>
    </submittedName>
</protein>
<comment type="cofactor">
    <cofactor evidence="1 6">
        <name>Zn(2+)</name>
        <dbReference type="ChEBI" id="CHEBI:29105"/>
    </cofactor>
</comment>
<dbReference type="SUPFAM" id="SSF51735">
    <property type="entry name" value="NAD(P)-binding Rossmann-fold domains"/>
    <property type="match status" value="1"/>
</dbReference>
<keyword evidence="4 6" id="KW-0862">Zinc</keyword>
<dbReference type="GO" id="GO:0008270">
    <property type="term" value="F:zinc ion binding"/>
    <property type="evidence" value="ECO:0007669"/>
    <property type="project" value="InterPro"/>
</dbReference>
<dbReference type="Gene3D" id="3.90.180.10">
    <property type="entry name" value="Medium-chain alcohol dehydrogenases, catalytic domain"/>
    <property type="match status" value="1"/>
</dbReference>
<dbReference type="SUPFAM" id="SSF50129">
    <property type="entry name" value="GroES-like"/>
    <property type="match status" value="1"/>
</dbReference>
<dbReference type="Gene3D" id="3.40.50.720">
    <property type="entry name" value="NAD(P)-binding Rossmann-like Domain"/>
    <property type="match status" value="1"/>
</dbReference>
<dbReference type="CDD" id="cd08278">
    <property type="entry name" value="benzyl_alcohol_DH"/>
    <property type="match status" value="1"/>
</dbReference>
<evidence type="ECO:0000256" key="3">
    <source>
        <dbReference type="ARBA" id="ARBA00022723"/>
    </source>
</evidence>
<evidence type="ECO:0000259" key="7">
    <source>
        <dbReference type="SMART" id="SM00829"/>
    </source>
</evidence>
<dbReference type="Proteomes" id="UP000260823">
    <property type="component" value="Unassembled WGS sequence"/>
</dbReference>
<dbReference type="InterPro" id="IPR013149">
    <property type="entry name" value="ADH-like_C"/>
</dbReference>
<feature type="domain" description="Enoyl reductase (ER)" evidence="7">
    <location>
        <begin position="12"/>
        <end position="361"/>
    </location>
</feature>
<keyword evidence="3 6" id="KW-0479">Metal-binding</keyword>
<dbReference type="PANTHER" id="PTHR43350">
    <property type="entry name" value="NAD-DEPENDENT ALCOHOL DEHYDROGENASE"/>
    <property type="match status" value="1"/>
</dbReference>
<accession>A0A3E2NW32</accession>
<dbReference type="PROSITE" id="PS00059">
    <property type="entry name" value="ADH_ZINC"/>
    <property type="match status" value="1"/>
</dbReference>
<proteinExistence type="inferred from homology"/>
<dbReference type="RefSeq" id="WP_117382022.1">
    <property type="nucleotide sequence ID" value="NZ_QWDE01000001.1"/>
</dbReference>
<keyword evidence="5" id="KW-0560">Oxidoreductase</keyword>
<sequence length="369" mass="38815">MEITVAVTKEKNAPFTFEQAELDGPRANEVMIKITACGICHTDLAARDQIYPAPLPIVLGHEGSGVVEAVGNEVTKVKPGDHVVISYGHCGKCPNCLKGSPSYCYNFVGLNFGGGRADGSHAHHQKNDGLNDFFFQQSSFGTYTIAPEINVVKVDPTVPLELLGPLGCGIQTGAGSVINALKPGPGSSILIFGTGAVGLSAIMAAAATGCTTIIAVDINAGRLELALKLGATHTLDSRQSDFADAIKAIDSDGIDYALDTTGRNEVINLALYALKSRGVCGIIGASHTAVSFDANYMVGKGLTIKGIVEGESIPEIFIPQLVALHKAGKFPFDQLIKFYDPAEMNQAAEDSEKGVTIKPVIRFDQLTII</sequence>
<evidence type="ECO:0000256" key="1">
    <source>
        <dbReference type="ARBA" id="ARBA00001947"/>
    </source>
</evidence>
<evidence type="ECO:0000256" key="2">
    <source>
        <dbReference type="ARBA" id="ARBA00008072"/>
    </source>
</evidence>
<evidence type="ECO:0000313" key="9">
    <source>
        <dbReference type="Proteomes" id="UP000260823"/>
    </source>
</evidence>
<dbReference type="InterPro" id="IPR002328">
    <property type="entry name" value="ADH_Zn_CS"/>
</dbReference>
<dbReference type="InterPro" id="IPR011032">
    <property type="entry name" value="GroES-like_sf"/>
</dbReference>
<evidence type="ECO:0000256" key="4">
    <source>
        <dbReference type="ARBA" id="ARBA00022833"/>
    </source>
</evidence>
<dbReference type="InterPro" id="IPR036291">
    <property type="entry name" value="NAD(P)-bd_dom_sf"/>
</dbReference>
<dbReference type="FunFam" id="3.40.50.720:FF:000003">
    <property type="entry name" value="S-(hydroxymethyl)glutathione dehydrogenase"/>
    <property type="match status" value="1"/>
</dbReference>
<dbReference type="AlphaFoldDB" id="A0A3E2NW32"/>
<dbReference type="InterPro" id="IPR013154">
    <property type="entry name" value="ADH-like_N"/>
</dbReference>
<dbReference type="EMBL" id="QWDE01000001">
    <property type="protein sequence ID" value="RFZ85121.1"/>
    <property type="molecule type" value="Genomic_DNA"/>
</dbReference>
<evidence type="ECO:0000256" key="6">
    <source>
        <dbReference type="RuleBase" id="RU361277"/>
    </source>
</evidence>
<dbReference type="Pfam" id="PF08240">
    <property type="entry name" value="ADH_N"/>
    <property type="match status" value="1"/>
</dbReference>
<dbReference type="GO" id="GO:0016616">
    <property type="term" value="F:oxidoreductase activity, acting on the CH-OH group of donors, NAD or NADP as acceptor"/>
    <property type="evidence" value="ECO:0007669"/>
    <property type="project" value="UniProtKB-ARBA"/>
</dbReference>
<dbReference type="OrthoDB" id="9781031at2"/>
<comment type="caution">
    <text evidence="8">The sequence shown here is derived from an EMBL/GenBank/DDBJ whole genome shotgun (WGS) entry which is preliminary data.</text>
</comment>
<dbReference type="Pfam" id="PF00107">
    <property type="entry name" value="ADH_zinc_N"/>
    <property type="match status" value="1"/>
</dbReference>
<evidence type="ECO:0000313" key="8">
    <source>
        <dbReference type="EMBL" id="RFZ85121.1"/>
    </source>
</evidence>
<comment type="similarity">
    <text evidence="2 6">Belongs to the zinc-containing alcohol dehydrogenase family.</text>
</comment>
<dbReference type="SMART" id="SM00829">
    <property type="entry name" value="PKS_ER"/>
    <property type="match status" value="1"/>
</dbReference>
<dbReference type="PANTHER" id="PTHR43350:SF17">
    <property type="entry name" value="NAD-DEPENDENT ALCOHOL DEHYDROGENASE"/>
    <property type="match status" value="1"/>
</dbReference>
<reference evidence="8 9" key="1">
    <citation type="submission" date="2018-08" db="EMBL/GenBank/DDBJ databases">
        <title>Mucilaginibacter terrae sp. nov., isolated from manganese diggings.</title>
        <authorList>
            <person name="Huang Y."/>
            <person name="Zhou Z."/>
        </authorList>
    </citation>
    <scope>NUCLEOTIDE SEQUENCE [LARGE SCALE GENOMIC DNA]</scope>
    <source>
        <strain evidence="8 9">ZH6</strain>
    </source>
</reference>
<keyword evidence="9" id="KW-1185">Reference proteome</keyword>